<keyword evidence="6 9" id="KW-1133">Transmembrane helix</keyword>
<evidence type="ECO:0000256" key="6">
    <source>
        <dbReference type="ARBA" id="ARBA00022989"/>
    </source>
</evidence>
<evidence type="ECO:0000259" key="11">
    <source>
        <dbReference type="Pfam" id="PF24878"/>
    </source>
</evidence>
<evidence type="ECO:0000256" key="9">
    <source>
        <dbReference type="SAM" id="Phobius"/>
    </source>
</evidence>
<dbReference type="PANTHER" id="PTHR33908:SF3">
    <property type="entry name" value="UNDECAPRENYL PHOSPHATE-ALPHA-4-AMINO-4-DEOXY-L-ARABINOSE ARABINOSYL TRANSFERASE"/>
    <property type="match status" value="1"/>
</dbReference>
<evidence type="ECO:0000256" key="3">
    <source>
        <dbReference type="ARBA" id="ARBA00022676"/>
    </source>
</evidence>
<dbReference type="EMBL" id="VFOZ01000001">
    <property type="protein sequence ID" value="TQL97040.1"/>
    <property type="molecule type" value="Genomic_DNA"/>
</dbReference>
<evidence type="ECO:0000256" key="8">
    <source>
        <dbReference type="SAM" id="MobiDB-lite"/>
    </source>
</evidence>
<feature type="transmembrane region" description="Helical" evidence="9">
    <location>
        <begin position="413"/>
        <end position="433"/>
    </location>
</feature>
<evidence type="ECO:0000256" key="5">
    <source>
        <dbReference type="ARBA" id="ARBA00022692"/>
    </source>
</evidence>
<feature type="transmembrane region" description="Helical" evidence="9">
    <location>
        <begin position="328"/>
        <end position="347"/>
    </location>
</feature>
<evidence type="ECO:0000313" key="13">
    <source>
        <dbReference type="Proteomes" id="UP000316096"/>
    </source>
</evidence>
<feature type="domain" description="Putative mannosyltransferase YkcA/B-like C-terminal" evidence="11">
    <location>
        <begin position="551"/>
        <end position="635"/>
    </location>
</feature>
<keyword evidence="4 12" id="KW-0808">Transferase</keyword>
<feature type="transmembrane region" description="Helical" evidence="9">
    <location>
        <begin position="388"/>
        <end position="406"/>
    </location>
</feature>
<evidence type="ECO:0000256" key="1">
    <source>
        <dbReference type="ARBA" id="ARBA00004651"/>
    </source>
</evidence>
<keyword evidence="5 9" id="KW-0812">Transmembrane</keyword>
<keyword evidence="7 9" id="KW-0472">Membrane</keyword>
<accession>A0A543CJ30</accession>
<feature type="transmembrane region" description="Helical" evidence="9">
    <location>
        <begin position="439"/>
        <end position="458"/>
    </location>
</feature>
<feature type="transmembrane region" description="Helical" evidence="9">
    <location>
        <begin position="165"/>
        <end position="184"/>
    </location>
</feature>
<feature type="transmembrane region" description="Helical" evidence="9">
    <location>
        <begin position="204"/>
        <end position="221"/>
    </location>
</feature>
<dbReference type="GO" id="GO:0010041">
    <property type="term" value="P:response to iron(III) ion"/>
    <property type="evidence" value="ECO:0007669"/>
    <property type="project" value="TreeGrafter"/>
</dbReference>
<dbReference type="Pfam" id="PF24878">
    <property type="entry name" value="YkcB_C"/>
    <property type="match status" value="1"/>
</dbReference>
<dbReference type="GO" id="GO:0009103">
    <property type="term" value="P:lipopolysaccharide biosynthetic process"/>
    <property type="evidence" value="ECO:0007669"/>
    <property type="project" value="UniProtKB-ARBA"/>
</dbReference>
<dbReference type="Proteomes" id="UP000316096">
    <property type="component" value="Unassembled WGS sequence"/>
</dbReference>
<dbReference type="GO" id="GO:0005886">
    <property type="term" value="C:plasma membrane"/>
    <property type="evidence" value="ECO:0007669"/>
    <property type="project" value="UniProtKB-SubCell"/>
</dbReference>
<reference evidence="12 13" key="1">
    <citation type="submission" date="2019-06" db="EMBL/GenBank/DDBJ databases">
        <title>Sequencing the genomes of 1000 actinobacteria strains.</title>
        <authorList>
            <person name="Klenk H.-P."/>
        </authorList>
    </citation>
    <scope>NUCLEOTIDE SEQUENCE [LARGE SCALE GENOMIC DNA]</scope>
    <source>
        <strain evidence="12 13">DSM 102200</strain>
    </source>
</reference>
<organism evidence="12 13">
    <name type="scientific">Actinoallomurus bryophytorum</name>
    <dbReference type="NCBI Taxonomy" id="1490222"/>
    <lineage>
        <taxon>Bacteria</taxon>
        <taxon>Bacillati</taxon>
        <taxon>Actinomycetota</taxon>
        <taxon>Actinomycetes</taxon>
        <taxon>Streptosporangiales</taxon>
        <taxon>Thermomonosporaceae</taxon>
        <taxon>Actinoallomurus</taxon>
    </lineage>
</organism>
<dbReference type="InterPro" id="IPR038731">
    <property type="entry name" value="RgtA/B/C-like"/>
</dbReference>
<evidence type="ECO:0000313" key="12">
    <source>
        <dbReference type="EMBL" id="TQL97040.1"/>
    </source>
</evidence>
<sequence length="660" mass="70299">MIVTETRPERPVAVRDRLARIFAGPPGDPRWARPGLWAVLALAAVLYCWALSNNGDADYYYAAAVRSGTESWKAFFFGSLDSASFVTVDKPPLFLWVMELSCRLFGYGSWSMLLPGALAGVASVAILYTMVRRVFGPAAGLLAALVLTLTPMTVVVDRVNQAEPVLLLLLMLATWACVEAIRTGRRSLLMWSAVFVGLGFDAKMLQAYLILPALAVTYLVAAREPLRRRFGRLALGGGVLVAVSAVWPVIVELWPKSDRPYVGSSSNNTEANLIFCYNGLQHVLGLRCGGNVGFGGGSVSAPNAGSAPEFGGPPGIGRMFSEHLAGQITWLLPFAVVGLVTGLVAWWRTPRTDPRRAALLLWGCWLVVHFALFSSLRGNFHTYYTTQMAPAIAALTAAGAVALTRLTATGRAWLLAASLVGTSALAFVILRRTPDFVPWLRWAIVVLAVLTAAALLLLRPVRPGGVAVAVSVAVLVTVLAGPAAYAVTPLTETSSGYAPQAGPVEVSQTGVPAFVPLPKGVKPPKPHRPGKRSDGRPDSSSGLGVIPPGMARYLVAHRDRATWLAAANSGLVASTIIVETGGRPVMAMGGFGGLDPILTVDRIAAYVRDGRLHYFFLDTKGPWAGTPIAGWIRTNCPPVDPGEYGPRPTGPVYQQLYRCG</sequence>
<protein>
    <submittedName>
        <fullName evidence="12">4-amino-4-deoxy-L-arabinose transferase-like glycosyltransferase</fullName>
    </submittedName>
</protein>
<dbReference type="OrthoDB" id="5241882at2"/>
<feature type="region of interest" description="Disordered" evidence="8">
    <location>
        <begin position="514"/>
        <end position="544"/>
    </location>
</feature>
<dbReference type="Pfam" id="PF13231">
    <property type="entry name" value="PMT_2"/>
    <property type="match status" value="1"/>
</dbReference>
<proteinExistence type="predicted"/>
<feature type="transmembrane region" description="Helical" evidence="9">
    <location>
        <begin position="465"/>
        <end position="485"/>
    </location>
</feature>
<evidence type="ECO:0000256" key="4">
    <source>
        <dbReference type="ARBA" id="ARBA00022679"/>
    </source>
</evidence>
<gene>
    <name evidence="12" type="ORF">FB559_2613</name>
</gene>
<evidence type="ECO:0000256" key="2">
    <source>
        <dbReference type="ARBA" id="ARBA00022475"/>
    </source>
</evidence>
<dbReference type="PANTHER" id="PTHR33908">
    <property type="entry name" value="MANNOSYLTRANSFERASE YKCB-RELATED"/>
    <property type="match status" value="1"/>
</dbReference>
<feature type="transmembrane region" description="Helical" evidence="9">
    <location>
        <begin position="134"/>
        <end position="156"/>
    </location>
</feature>
<dbReference type="InterPro" id="IPR056785">
    <property type="entry name" value="YkcA/B-like_C"/>
</dbReference>
<dbReference type="GO" id="GO:0016763">
    <property type="term" value="F:pentosyltransferase activity"/>
    <property type="evidence" value="ECO:0007669"/>
    <property type="project" value="TreeGrafter"/>
</dbReference>
<feature type="transmembrane region" description="Helical" evidence="9">
    <location>
        <begin position="233"/>
        <end position="251"/>
    </location>
</feature>
<dbReference type="InterPro" id="IPR050297">
    <property type="entry name" value="LipidA_mod_glycosyltrf_83"/>
</dbReference>
<feature type="transmembrane region" description="Helical" evidence="9">
    <location>
        <begin position="359"/>
        <end position="376"/>
    </location>
</feature>
<comment type="subcellular location">
    <subcellularLocation>
        <location evidence="1">Cell membrane</location>
        <topology evidence="1">Multi-pass membrane protein</topology>
    </subcellularLocation>
</comment>
<name>A0A543CJ30_9ACTN</name>
<comment type="caution">
    <text evidence="12">The sequence shown here is derived from an EMBL/GenBank/DDBJ whole genome shotgun (WGS) entry which is preliminary data.</text>
</comment>
<feature type="transmembrane region" description="Helical" evidence="9">
    <location>
        <begin position="104"/>
        <end position="128"/>
    </location>
</feature>
<feature type="domain" description="Glycosyltransferase RgtA/B/C/D-like" evidence="10">
    <location>
        <begin position="89"/>
        <end position="247"/>
    </location>
</feature>
<dbReference type="RefSeq" id="WP_141955818.1">
    <property type="nucleotide sequence ID" value="NZ_VFOZ01000001.1"/>
</dbReference>
<dbReference type="AlphaFoldDB" id="A0A543CJ30"/>
<keyword evidence="3" id="KW-0328">Glycosyltransferase</keyword>
<evidence type="ECO:0000256" key="7">
    <source>
        <dbReference type="ARBA" id="ARBA00023136"/>
    </source>
</evidence>
<evidence type="ECO:0000259" key="10">
    <source>
        <dbReference type="Pfam" id="PF13231"/>
    </source>
</evidence>
<keyword evidence="13" id="KW-1185">Reference proteome</keyword>
<keyword evidence="2" id="KW-1003">Cell membrane</keyword>